<proteinExistence type="predicted"/>
<organism evidence="3">
    <name type="scientific">Alexandrium catenella</name>
    <name type="common">Red tide dinoflagellate</name>
    <name type="synonym">Gonyaulax catenella</name>
    <dbReference type="NCBI Taxonomy" id="2925"/>
    <lineage>
        <taxon>Eukaryota</taxon>
        <taxon>Sar</taxon>
        <taxon>Alveolata</taxon>
        <taxon>Dinophyceae</taxon>
        <taxon>Gonyaulacales</taxon>
        <taxon>Pyrocystaceae</taxon>
        <taxon>Alexandrium</taxon>
    </lineage>
</organism>
<dbReference type="SUPFAM" id="SSF50156">
    <property type="entry name" value="PDZ domain-like"/>
    <property type="match status" value="1"/>
</dbReference>
<dbReference type="AlphaFoldDB" id="A0A7S1QDB3"/>
<name>A0A7S1QDB3_ALECA</name>
<feature type="compositionally biased region" description="Acidic residues" evidence="1">
    <location>
        <begin position="163"/>
        <end position="177"/>
    </location>
</feature>
<dbReference type="Gene3D" id="2.30.42.10">
    <property type="match status" value="1"/>
</dbReference>
<dbReference type="InterPro" id="IPR001478">
    <property type="entry name" value="PDZ"/>
</dbReference>
<feature type="region of interest" description="Disordered" evidence="1">
    <location>
        <begin position="150"/>
        <end position="191"/>
    </location>
</feature>
<dbReference type="InterPro" id="IPR036034">
    <property type="entry name" value="PDZ_sf"/>
</dbReference>
<dbReference type="PROSITE" id="PS50106">
    <property type="entry name" value="PDZ"/>
    <property type="match status" value="1"/>
</dbReference>
<gene>
    <name evidence="3" type="ORF">ACAT0790_LOCUS22062</name>
</gene>
<accession>A0A7S1QDB3</accession>
<sequence length="232" mass="24571">MLQSSQSEMLPHPQAVANAISGLSAAPLTFNIVVQKAKGVGLGISVAHSSIATNMKGMLVGGVHPGGVIAAWNEGSEEPKRVHPGDLIFQVNGVYGDTMAMIDEVKAKKFLAIHVMRIPGGEGLTIAPPDGGQVLSNIDALASRLRTLEQAEKEDRGGRAAELEGEQWSEANPEDQDAGASSTAAPGRRRFSPRVEALLPKLAAMSDEALASFLAVTLENRPELRDRVLRRP</sequence>
<feature type="domain" description="PDZ" evidence="2">
    <location>
        <begin position="31"/>
        <end position="93"/>
    </location>
</feature>
<dbReference type="EMBL" id="HBGE01036470">
    <property type="protein sequence ID" value="CAD9130859.1"/>
    <property type="molecule type" value="Transcribed_RNA"/>
</dbReference>
<evidence type="ECO:0000259" key="2">
    <source>
        <dbReference type="PROSITE" id="PS50106"/>
    </source>
</evidence>
<protein>
    <recommendedName>
        <fullName evidence="2">PDZ domain-containing protein</fullName>
    </recommendedName>
</protein>
<evidence type="ECO:0000313" key="3">
    <source>
        <dbReference type="EMBL" id="CAD9130859.1"/>
    </source>
</evidence>
<feature type="compositionally biased region" description="Basic and acidic residues" evidence="1">
    <location>
        <begin position="150"/>
        <end position="162"/>
    </location>
</feature>
<evidence type="ECO:0000256" key="1">
    <source>
        <dbReference type="SAM" id="MobiDB-lite"/>
    </source>
</evidence>
<reference evidence="3" key="1">
    <citation type="submission" date="2021-01" db="EMBL/GenBank/DDBJ databases">
        <authorList>
            <person name="Corre E."/>
            <person name="Pelletier E."/>
            <person name="Niang G."/>
            <person name="Scheremetjew M."/>
            <person name="Finn R."/>
            <person name="Kale V."/>
            <person name="Holt S."/>
            <person name="Cochrane G."/>
            <person name="Meng A."/>
            <person name="Brown T."/>
            <person name="Cohen L."/>
        </authorList>
    </citation>
    <scope>NUCLEOTIDE SEQUENCE</scope>
    <source>
        <strain evidence="3">OF101</strain>
    </source>
</reference>